<keyword evidence="4 6" id="KW-0067">ATP-binding</keyword>
<dbReference type="Gene3D" id="3.40.50.300">
    <property type="entry name" value="P-loop containing nucleotide triphosphate hydrolases"/>
    <property type="match status" value="1"/>
</dbReference>
<feature type="domain" description="ABC transporter" evidence="5">
    <location>
        <begin position="11"/>
        <end position="243"/>
    </location>
</feature>
<dbReference type="PROSITE" id="PS00211">
    <property type="entry name" value="ABC_TRANSPORTER_1"/>
    <property type="match status" value="1"/>
</dbReference>
<keyword evidence="3" id="KW-0547">Nucleotide-binding</keyword>
<evidence type="ECO:0000313" key="6">
    <source>
        <dbReference type="EMBL" id="MBB2159647.1"/>
    </source>
</evidence>
<dbReference type="GO" id="GO:0016887">
    <property type="term" value="F:ATP hydrolysis activity"/>
    <property type="evidence" value="ECO:0007669"/>
    <property type="project" value="InterPro"/>
</dbReference>
<dbReference type="PANTHER" id="PTHR42781:SF4">
    <property type="entry name" value="SPERMIDINE_PUTRESCINE IMPORT ATP-BINDING PROTEIN POTA"/>
    <property type="match status" value="1"/>
</dbReference>
<dbReference type="Pfam" id="PF00005">
    <property type="entry name" value="ABC_tran"/>
    <property type="match status" value="1"/>
</dbReference>
<dbReference type="InterPro" id="IPR008995">
    <property type="entry name" value="Mo/tungstate-bd_C_term_dom"/>
</dbReference>
<evidence type="ECO:0000256" key="2">
    <source>
        <dbReference type="ARBA" id="ARBA00022448"/>
    </source>
</evidence>
<evidence type="ECO:0000256" key="3">
    <source>
        <dbReference type="ARBA" id="ARBA00022741"/>
    </source>
</evidence>
<organism evidence="6 7">
    <name type="scientific">Gluconacetobacter sacchari</name>
    <dbReference type="NCBI Taxonomy" id="92759"/>
    <lineage>
        <taxon>Bacteria</taxon>
        <taxon>Pseudomonadati</taxon>
        <taxon>Pseudomonadota</taxon>
        <taxon>Alphaproteobacteria</taxon>
        <taxon>Acetobacterales</taxon>
        <taxon>Acetobacteraceae</taxon>
        <taxon>Gluconacetobacter</taxon>
    </lineage>
</organism>
<accession>A0A7W4IBA1</accession>
<name>A0A7W4IBA1_9PROT</name>
<dbReference type="InterPro" id="IPR003593">
    <property type="entry name" value="AAA+_ATPase"/>
</dbReference>
<comment type="similarity">
    <text evidence="1">Belongs to the ABC transporter superfamily.</text>
</comment>
<dbReference type="InterPro" id="IPR027417">
    <property type="entry name" value="P-loop_NTPase"/>
</dbReference>
<dbReference type="InterPro" id="IPR017871">
    <property type="entry name" value="ABC_transporter-like_CS"/>
</dbReference>
<dbReference type="PROSITE" id="PS50893">
    <property type="entry name" value="ABC_TRANSPORTER_2"/>
    <property type="match status" value="1"/>
</dbReference>
<dbReference type="SMART" id="SM00382">
    <property type="entry name" value="AAA"/>
    <property type="match status" value="1"/>
</dbReference>
<dbReference type="SUPFAM" id="SSF50331">
    <property type="entry name" value="MOP-like"/>
    <property type="match status" value="1"/>
</dbReference>
<reference evidence="6 7" key="1">
    <citation type="submission" date="2020-04" db="EMBL/GenBank/DDBJ databases">
        <title>Description of novel Gluconacetobacter.</title>
        <authorList>
            <person name="Sombolestani A."/>
        </authorList>
    </citation>
    <scope>NUCLEOTIDE SEQUENCE [LARGE SCALE GENOMIC DNA]</scope>
    <source>
        <strain evidence="6 7">LMG 19747</strain>
    </source>
</reference>
<evidence type="ECO:0000259" key="5">
    <source>
        <dbReference type="PROSITE" id="PS50893"/>
    </source>
</evidence>
<dbReference type="Proteomes" id="UP000589085">
    <property type="component" value="Unassembled WGS sequence"/>
</dbReference>
<dbReference type="InterPro" id="IPR050093">
    <property type="entry name" value="ABC_SmlMolc_Importer"/>
</dbReference>
<dbReference type="Gene3D" id="2.40.50.100">
    <property type="match status" value="1"/>
</dbReference>
<dbReference type="SUPFAM" id="SSF52540">
    <property type="entry name" value="P-loop containing nucleoside triphosphate hydrolases"/>
    <property type="match status" value="1"/>
</dbReference>
<comment type="caution">
    <text evidence="6">The sequence shown here is derived from an EMBL/GenBank/DDBJ whole genome shotgun (WGS) entry which is preliminary data.</text>
</comment>
<evidence type="ECO:0000256" key="1">
    <source>
        <dbReference type="ARBA" id="ARBA00005417"/>
    </source>
</evidence>
<dbReference type="InterPro" id="IPR003439">
    <property type="entry name" value="ABC_transporter-like_ATP-bd"/>
</dbReference>
<dbReference type="RefSeq" id="WP_182996508.1">
    <property type="nucleotide sequence ID" value="NZ_JABEQJ010000005.1"/>
</dbReference>
<keyword evidence="2" id="KW-0813">Transport</keyword>
<dbReference type="AlphaFoldDB" id="A0A7W4IBA1"/>
<evidence type="ECO:0000313" key="7">
    <source>
        <dbReference type="Proteomes" id="UP000589085"/>
    </source>
</evidence>
<dbReference type="Pfam" id="PF08402">
    <property type="entry name" value="TOBE_2"/>
    <property type="match status" value="1"/>
</dbReference>
<proteinExistence type="inferred from homology"/>
<dbReference type="FunFam" id="3.40.50.300:FF:000042">
    <property type="entry name" value="Maltose/maltodextrin ABC transporter, ATP-binding protein"/>
    <property type="match status" value="1"/>
</dbReference>
<dbReference type="GO" id="GO:0005524">
    <property type="term" value="F:ATP binding"/>
    <property type="evidence" value="ECO:0007669"/>
    <property type="project" value="UniProtKB-KW"/>
</dbReference>
<sequence>MHNPDHPAAYLAARGLSKRFPGTAAPSVDRVGFTLERGGMLMLLGPSGCGKTTLLRMVAGLVAPDAGSLLVGGRDMADVPLHRRNMGMVFQSYALFPHLSVARNIAFGLEVRAVARAARDRQVAEMIAMMHLDGLEDRPVTSLSGGQRQRVALARALAIKPDILLLDEPLANLDVKLRDAMRAEIRALQRRLGVTAIFVTHDQEEALSMADQVAVMADGRIRQAGTPADIYERPVDRFVASFIGRGNFLAAHWQGGGTARIDGLGTLPIPAHAAPWHGTRTLLLRPHHIHARPPGDRDVRCTGTVEDVVYTGERHTLSVRVGPLGLTVDQPAGTGRAFAPGQAIALSWSADDMVVLDPDQP</sequence>
<evidence type="ECO:0000256" key="4">
    <source>
        <dbReference type="ARBA" id="ARBA00022840"/>
    </source>
</evidence>
<dbReference type="InterPro" id="IPR013611">
    <property type="entry name" value="Transp-assoc_OB_typ2"/>
</dbReference>
<dbReference type="GO" id="GO:0140359">
    <property type="term" value="F:ABC-type transporter activity"/>
    <property type="evidence" value="ECO:0007669"/>
    <property type="project" value="UniProtKB-ARBA"/>
</dbReference>
<gene>
    <name evidence="6" type="ORF">HLH48_05580</name>
</gene>
<dbReference type="EMBL" id="JABEQJ010000005">
    <property type="protein sequence ID" value="MBB2159647.1"/>
    <property type="molecule type" value="Genomic_DNA"/>
</dbReference>
<protein>
    <submittedName>
        <fullName evidence="6">ABC transporter ATP-binding protein</fullName>
    </submittedName>
</protein>
<dbReference type="PANTHER" id="PTHR42781">
    <property type="entry name" value="SPERMIDINE/PUTRESCINE IMPORT ATP-BINDING PROTEIN POTA"/>
    <property type="match status" value="1"/>
</dbReference>
<dbReference type="GO" id="GO:0043190">
    <property type="term" value="C:ATP-binding cassette (ABC) transporter complex"/>
    <property type="evidence" value="ECO:0007669"/>
    <property type="project" value="InterPro"/>
</dbReference>